<dbReference type="Pfam" id="PF13374">
    <property type="entry name" value="TPR_10"/>
    <property type="match status" value="8"/>
</dbReference>
<dbReference type="EMBL" id="BMSA01000018">
    <property type="protein sequence ID" value="GGT71223.1"/>
    <property type="molecule type" value="Genomic_DNA"/>
</dbReference>
<dbReference type="Gene3D" id="3.40.50.300">
    <property type="entry name" value="P-loop containing nucleotide triphosphate hydrolases"/>
    <property type="match status" value="1"/>
</dbReference>
<keyword evidence="4" id="KW-1185">Reference proteome</keyword>
<dbReference type="RefSeq" id="WP_189714210.1">
    <property type="nucleotide sequence ID" value="NZ_BMSA01000018.1"/>
</dbReference>
<dbReference type="AlphaFoldDB" id="A0A918HJS3"/>
<evidence type="ECO:0000259" key="2">
    <source>
        <dbReference type="Pfam" id="PF25000"/>
    </source>
</evidence>
<dbReference type="SUPFAM" id="SSF52540">
    <property type="entry name" value="P-loop containing nucleoside triphosphate hydrolases"/>
    <property type="match status" value="1"/>
</dbReference>
<dbReference type="Gene3D" id="1.25.40.10">
    <property type="entry name" value="Tetratricopeptide repeat domain"/>
    <property type="match status" value="4"/>
</dbReference>
<feature type="domain" description="DUF7779" evidence="2">
    <location>
        <begin position="312"/>
        <end position="403"/>
    </location>
</feature>
<feature type="domain" description="NB-ARC" evidence="1">
    <location>
        <begin position="79"/>
        <end position="218"/>
    </location>
</feature>
<evidence type="ECO:0000313" key="4">
    <source>
        <dbReference type="Proteomes" id="UP000646776"/>
    </source>
</evidence>
<accession>A0A918HJS3</accession>
<reference evidence="3" key="1">
    <citation type="journal article" date="2014" name="Int. J. Syst. Evol. Microbiol.">
        <title>Complete genome sequence of Corynebacterium casei LMG S-19264T (=DSM 44701T), isolated from a smear-ripened cheese.</title>
        <authorList>
            <consortium name="US DOE Joint Genome Institute (JGI-PGF)"/>
            <person name="Walter F."/>
            <person name="Albersmeier A."/>
            <person name="Kalinowski J."/>
            <person name="Ruckert C."/>
        </authorList>
    </citation>
    <scope>NUCLEOTIDE SEQUENCE</scope>
    <source>
        <strain evidence="3">JCM 4125</strain>
    </source>
</reference>
<dbReference type="PANTHER" id="PTHR46082">
    <property type="entry name" value="ATP/GTP-BINDING PROTEIN-RELATED"/>
    <property type="match status" value="1"/>
</dbReference>
<dbReference type="InterPro" id="IPR027417">
    <property type="entry name" value="P-loop_NTPase"/>
</dbReference>
<dbReference type="Pfam" id="PF25000">
    <property type="entry name" value="DUF7779"/>
    <property type="match status" value="1"/>
</dbReference>
<organism evidence="3 4">
    <name type="scientific">Streptomyces phaeofaciens</name>
    <dbReference type="NCBI Taxonomy" id="68254"/>
    <lineage>
        <taxon>Bacteria</taxon>
        <taxon>Bacillati</taxon>
        <taxon>Actinomycetota</taxon>
        <taxon>Actinomycetes</taxon>
        <taxon>Kitasatosporales</taxon>
        <taxon>Streptomycetaceae</taxon>
        <taxon>Streptomyces</taxon>
    </lineage>
</organism>
<dbReference type="InterPro" id="IPR056681">
    <property type="entry name" value="DUF7779"/>
</dbReference>
<comment type="caution">
    <text evidence="3">The sequence shown here is derived from an EMBL/GenBank/DDBJ whole genome shotgun (WGS) entry which is preliminary data.</text>
</comment>
<dbReference type="SUPFAM" id="SSF48452">
    <property type="entry name" value="TPR-like"/>
    <property type="match status" value="2"/>
</dbReference>
<protein>
    <submittedName>
        <fullName evidence="3">Tetratricopeptide repeat protein</fullName>
    </submittedName>
</protein>
<evidence type="ECO:0000313" key="3">
    <source>
        <dbReference type="EMBL" id="GGT71223.1"/>
    </source>
</evidence>
<dbReference type="GO" id="GO:0043531">
    <property type="term" value="F:ADP binding"/>
    <property type="evidence" value="ECO:0007669"/>
    <property type="project" value="InterPro"/>
</dbReference>
<sequence length="937" mass="99954">MTVTAAQGGFAAGSIDQYHRHIHAAPRQPVGWPHQVGAIPPRAEWFQDRTETSRLAHMLAGGGTAVVESAQRTPAGGVLAGMGGVGKTQLAAQYARNAWQAGELDVLVWVTAGSRTAVVSGYAQAAVELLGADLADPEVAARGFLAWLEPKPQEQRCRWLVVLDDVADPGDLRGWWPPASPCGRTVATTRRKDAALIAGGRRLIEVGLFTKDQALTYLADALSGHGRTEPDEERGALADDLGHLPLALSQAVAYLIDTGAGCQDYRALLADRTHSLGEAAPDHLPDDQLHSVAAAWSLSIDHADTLRPPGLARPVLNLAAFLDPNGIPTAVLTSPPALTYLTAHHAATTGPHAGRVTPERVVLALGALQRLSLIDHTPGTPHQAVRVHQLIQRAVRDTFTPDQYQRLARSAADALAAVWPDVERDTDLAQALRANTAVLADCARDALYQPDAHPVVYRAGNSLGGSGQLIAALDYFHRLSAATTQHLGPEHPHSLAARHELARWRGAAGDAAGAVAGAAAALAELLPVRERVLGFEHPDALATRHELARWRGEAGDAAGAVVAMAELLPVRERVLGFEHPDALITRHELARWRGEAGDAAGAVVAMAELLPVRERVLGFEHPDTLATRHELARWRGEAGDAAGAVVAFAELLVVYQRVLGPEHPDALTARHELAYWRGKAGDVGGAVVAFAELTVVYERVLGPEHPEYLIARHNLAYWRGEAGDAAGAVVAMAELLPVRERVLGPEHPHTLITRSNLARWRGEAGDAAGAAAAFAELLAVYQRVLQPEHPDTLTARHNLACWRGEAGDAADAAAGAAGALAELLPVRERVLGLEHPHTLITRHELAYWQGRAGDAAGAAAALAELLPVRERVLGPEHPHTLITRHELAYWQGRAGDAAGAAAAFAELLPVRERVLGPEHRATLEVRRELARWREFGS</sequence>
<dbReference type="Pfam" id="PF00931">
    <property type="entry name" value="NB-ARC"/>
    <property type="match status" value="1"/>
</dbReference>
<dbReference type="InterPro" id="IPR002182">
    <property type="entry name" value="NB-ARC"/>
</dbReference>
<dbReference type="PANTHER" id="PTHR46082:SF6">
    <property type="entry name" value="AAA+ ATPASE DOMAIN-CONTAINING PROTEIN-RELATED"/>
    <property type="match status" value="1"/>
</dbReference>
<proteinExistence type="predicted"/>
<dbReference type="Proteomes" id="UP000646776">
    <property type="component" value="Unassembled WGS sequence"/>
</dbReference>
<dbReference type="InterPro" id="IPR011990">
    <property type="entry name" value="TPR-like_helical_dom_sf"/>
</dbReference>
<reference evidence="3" key="2">
    <citation type="submission" date="2020-09" db="EMBL/GenBank/DDBJ databases">
        <authorList>
            <person name="Sun Q."/>
            <person name="Ohkuma M."/>
        </authorList>
    </citation>
    <scope>NUCLEOTIDE SEQUENCE</scope>
    <source>
        <strain evidence="3">JCM 4125</strain>
    </source>
</reference>
<dbReference type="InterPro" id="IPR053137">
    <property type="entry name" value="NLR-like"/>
</dbReference>
<gene>
    <name evidence="3" type="ORF">GCM10010226_56450</name>
</gene>
<evidence type="ECO:0000259" key="1">
    <source>
        <dbReference type="Pfam" id="PF00931"/>
    </source>
</evidence>
<name>A0A918HJS3_9ACTN</name>